<sequence>MVSWSQFPPEIKRKIAENYDFMSRISMRNVCHVDRQIVDSTKFRIPRVRFGYKEDKCLICIYTGIEKFLRLEIQKCGNGVVVYKSENSPYLTDSIQKFIPSTLPLNEGLLILKSLLAHKTIQISTMEWELELFNTKIESFKFGKQILKLLGKSKFRVKELEFMHNVDDTLLSFFPKICEWKHMELVRIMGISLYSENLHPVTAHDYHRIGDVVSGKPICYTFYCTHDPPVDVYVFFGIMSGYMDRNGSDKLHWATYREPAHLARQGKEHAGHRLDPNSADRSDERRYEDGNISYGRQTQCGMWVSRYDGDREKELKLIHDSEKCGIGSLCPKHADPFDYWYYQNLPRRLVQEPFWTGFKCVFCTAENPHFPATPDDLQILMRKIQIDENRKRKNSMEYQELNPMEYSWGFGRPNQTTSEIFEVSEDVVEKRESRWGTWFKIIFLPILISFFFYAIFY</sequence>
<evidence type="ECO:0000313" key="4">
    <source>
        <dbReference type="EMBL" id="UMM37960.1"/>
    </source>
</evidence>
<dbReference type="SMART" id="SM00256">
    <property type="entry name" value="FBOX"/>
    <property type="match status" value="1"/>
</dbReference>
<evidence type="ECO:0000256" key="1">
    <source>
        <dbReference type="SAM" id="MobiDB-lite"/>
    </source>
</evidence>
<dbReference type="Pfam" id="PF00646">
    <property type="entry name" value="F-box"/>
    <property type="match status" value="1"/>
</dbReference>
<dbReference type="PANTHER" id="PTHR35366:SF3">
    <property type="entry name" value="CW-TYPE DOMAIN-CONTAINING PROTEIN"/>
    <property type="match status" value="1"/>
</dbReference>
<evidence type="ECO:0000256" key="2">
    <source>
        <dbReference type="SAM" id="Phobius"/>
    </source>
</evidence>
<evidence type="ECO:0000259" key="3">
    <source>
        <dbReference type="SMART" id="SM00256"/>
    </source>
</evidence>
<feature type="transmembrane region" description="Helical" evidence="2">
    <location>
        <begin position="435"/>
        <end position="456"/>
    </location>
</feature>
<dbReference type="EMBL" id="CP092624">
    <property type="protein sequence ID" value="UMM37960.1"/>
    <property type="molecule type" value="Genomic_DNA"/>
</dbReference>
<keyword evidence="2" id="KW-0472">Membrane</keyword>
<organism evidence="4 5">
    <name type="scientific">Caenorhabditis briggsae</name>
    <dbReference type="NCBI Taxonomy" id="6238"/>
    <lineage>
        <taxon>Eukaryota</taxon>
        <taxon>Metazoa</taxon>
        <taxon>Ecdysozoa</taxon>
        <taxon>Nematoda</taxon>
        <taxon>Chromadorea</taxon>
        <taxon>Rhabditida</taxon>
        <taxon>Rhabditina</taxon>
        <taxon>Rhabditomorpha</taxon>
        <taxon>Rhabditoidea</taxon>
        <taxon>Rhabditidae</taxon>
        <taxon>Peloderinae</taxon>
        <taxon>Caenorhabditis</taxon>
    </lineage>
</organism>
<keyword evidence="2" id="KW-0812">Transmembrane</keyword>
<feature type="region of interest" description="Disordered" evidence="1">
    <location>
        <begin position="264"/>
        <end position="290"/>
    </location>
</feature>
<keyword evidence="5" id="KW-1185">Reference proteome</keyword>
<protein>
    <recommendedName>
        <fullName evidence="3">F-box domain-containing protein</fullName>
    </recommendedName>
</protein>
<dbReference type="InterPro" id="IPR001810">
    <property type="entry name" value="F-box_dom"/>
</dbReference>
<feature type="compositionally biased region" description="Basic and acidic residues" evidence="1">
    <location>
        <begin position="264"/>
        <end position="289"/>
    </location>
</feature>
<dbReference type="Proteomes" id="UP000829354">
    <property type="component" value="Chromosome V"/>
</dbReference>
<evidence type="ECO:0000313" key="5">
    <source>
        <dbReference type="Proteomes" id="UP000829354"/>
    </source>
</evidence>
<keyword evidence="2" id="KW-1133">Transmembrane helix</keyword>
<feature type="domain" description="F-box" evidence="3">
    <location>
        <begin position="7"/>
        <end position="47"/>
    </location>
</feature>
<dbReference type="AlphaFoldDB" id="A0AAE9JP35"/>
<reference evidence="4 5" key="1">
    <citation type="submission" date="2022-04" db="EMBL/GenBank/DDBJ databases">
        <title>Chromosome-level reference genomes for two strains of Caenorhabditis briggsae: an improved platform for comparative genomics.</title>
        <authorList>
            <person name="Stevens L."/>
            <person name="Andersen E."/>
        </authorList>
    </citation>
    <scope>NUCLEOTIDE SEQUENCE [LARGE SCALE GENOMIC DNA]</scope>
    <source>
        <strain evidence="4">VX34</strain>
        <tissue evidence="4">Whole-organism</tissue>
    </source>
</reference>
<name>A0AAE9JP35_CAEBR</name>
<dbReference type="PANTHER" id="PTHR35366">
    <property type="entry name" value="PROTEIN CBG18620"/>
    <property type="match status" value="1"/>
</dbReference>
<gene>
    <name evidence="4" type="ORF">L5515_009561</name>
</gene>
<accession>A0AAE9JP35</accession>
<proteinExistence type="predicted"/>